<dbReference type="EMBL" id="LGIQ01000009">
    <property type="protein sequence ID" value="KNB70227.1"/>
    <property type="molecule type" value="Genomic_DNA"/>
</dbReference>
<evidence type="ECO:0000313" key="3">
    <source>
        <dbReference type="Proteomes" id="UP000036834"/>
    </source>
</evidence>
<dbReference type="AlphaFoldDB" id="A0A0K9YNJ5"/>
<comment type="caution">
    <text evidence="2">The sequence shown here is derived from an EMBL/GenBank/DDBJ whole genome shotgun (WGS) entry which is preliminary data.</text>
</comment>
<evidence type="ECO:0000313" key="1">
    <source>
        <dbReference type="EMBL" id="GED72323.1"/>
    </source>
</evidence>
<reference evidence="3" key="1">
    <citation type="submission" date="2015-07" db="EMBL/GenBank/DDBJ databases">
        <title>Genome sequencing project for genomic taxonomy and phylogenomics of Bacillus-like bacteria.</title>
        <authorList>
            <person name="Liu B."/>
            <person name="Wang J."/>
            <person name="Zhu Y."/>
            <person name="Liu G."/>
            <person name="Chen Q."/>
            <person name="Chen Z."/>
            <person name="Lan J."/>
            <person name="Che J."/>
            <person name="Ge C."/>
            <person name="Shi H."/>
            <person name="Pan Z."/>
            <person name="Liu X."/>
        </authorList>
    </citation>
    <scope>NUCLEOTIDE SEQUENCE [LARGE SCALE GENOMIC DNA]</scope>
    <source>
        <strain evidence="3">DSM 9887</strain>
    </source>
</reference>
<organism evidence="2 3">
    <name type="scientific">Brevibacillus reuszeri</name>
    <dbReference type="NCBI Taxonomy" id="54915"/>
    <lineage>
        <taxon>Bacteria</taxon>
        <taxon>Bacillati</taxon>
        <taxon>Bacillota</taxon>
        <taxon>Bacilli</taxon>
        <taxon>Bacillales</taxon>
        <taxon>Paenibacillaceae</taxon>
        <taxon>Brevibacillus</taxon>
    </lineage>
</organism>
<dbReference type="RefSeq" id="WP_049739196.1">
    <property type="nucleotide sequence ID" value="NZ_BJON01000028.1"/>
</dbReference>
<dbReference type="STRING" id="54915.ADS79_14765"/>
<keyword evidence="4" id="KW-1185">Reference proteome</keyword>
<proteinExistence type="predicted"/>
<dbReference type="EMBL" id="BJON01000028">
    <property type="protein sequence ID" value="GED72323.1"/>
    <property type="molecule type" value="Genomic_DNA"/>
</dbReference>
<dbReference type="Proteomes" id="UP000036834">
    <property type="component" value="Unassembled WGS sequence"/>
</dbReference>
<name>A0A0K9YNJ5_9BACL</name>
<dbReference type="OrthoDB" id="1495971at2"/>
<evidence type="ECO:0000313" key="4">
    <source>
        <dbReference type="Proteomes" id="UP000319578"/>
    </source>
</evidence>
<sequence length="68" mass="7866">MDSNGGMTTEEKEIADHIVAAWNGFVTLKPTHPNDQVEFGDAIHRLQHLLGMRVLRRDYPDYWLTKTK</sequence>
<dbReference type="Proteomes" id="UP000319578">
    <property type="component" value="Unassembled WGS sequence"/>
</dbReference>
<evidence type="ECO:0000313" key="2">
    <source>
        <dbReference type="EMBL" id="KNB70227.1"/>
    </source>
</evidence>
<reference evidence="1 4" key="3">
    <citation type="submission" date="2019-06" db="EMBL/GenBank/DDBJ databases">
        <title>Whole genome shotgun sequence of Brevibacillus reuszeri NBRC 15719.</title>
        <authorList>
            <person name="Hosoyama A."/>
            <person name="Uohara A."/>
            <person name="Ohji S."/>
            <person name="Ichikawa N."/>
        </authorList>
    </citation>
    <scope>NUCLEOTIDE SEQUENCE [LARGE SCALE GENOMIC DNA]</scope>
    <source>
        <strain evidence="1 4">NBRC 15719</strain>
    </source>
</reference>
<protein>
    <submittedName>
        <fullName evidence="2">Uncharacterized protein</fullName>
    </submittedName>
</protein>
<dbReference type="PATRIC" id="fig|54915.3.peg.1947"/>
<reference evidence="2" key="2">
    <citation type="submission" date="2015-07" db="EMBL/GenBank/DDBJ databases">
        <title>MeaNS - Measles Nucleotide Surveillance Program.</title>
        <authorList>
            <person name="Tran T."/>
            <person name="Druce J."/>
        </authorList>
    </citation>
    <scope>NUCLEOTIDE SEQUENCE</scope>
    <source>
        <strain evidence="2">DSM 9887</strain>
    </source>
</reference>
<accession>A0A0K9YNJ5</accession>
<gene>
    <name evidence="2" type="ORF">ADS79_14765</name>
    <name evidence="1" type="ORF">BRE01_60250</name>
</gene>